<dbReference type="PROSITE" id="PS50113">
    <property type="entry name" value="PAC"/>
    <property type="match status" value="1"/>
</dbReference>
<dbReference type="Pfam" id="PF00563">
    <property type="entry name" value="EAL"/>
    <property type="match status" value="1"/>
</dbReference>
<name>A0A975B104_9BACT</name>
<dbReference type="InterPro" id="IPR000700">
    <property type="entry name" value="PAS-assoc_C"/>
</dbReference>
<dbReference type="InterPro" id="IPR043128">
    <property type="entry name" value="Rev_trsase/Diguanyl_cyclase"/>
</dbReference>
<dbReference type="InterPro" id="IPR001789">
    <property type="entry name" value="Sig_transdc_resp-reg_receiver"/>
</dbReference>
<evidence type="ECO:0000259" key="5">
    <source>
        <dbReference type="PROSITE" id="PS50883"/>
    </source>
</evidence>
<dbReference type="PANTHER" id="PTHR33121">
    <property type="entry name" value="CYCLIC DI-GMP PHOSPHODIESTERASE PDEF"/>
    <property type="match status" value="1"/>
</dbReference>
<dbReference type="SUPFAM" id="SSF55073">
    <property type="entry name" value="Nucleotide cyclase"/>
    <property type="match status" value="2"/>
</dbReference>
<dbReference type="CDD" id="cd00156">
    <property type="entry name" value="REC"/>
    <property type="match status" value="1"/>
</dbReference>
<dbReference type="Gene3D" id="3.30.70.270">
    <property type="match status" value="2"/>
</dbReference>
<feature type="domain" description="PAS" evidence="3">
    <location>
        <begin position="163"/>
        <end position="194"/>
    </location>
</feature>
<sequence>MNSMDKVDVDAQKLKLLYINTSSAQLQDSPLPLNDIFQTVTILSSIDQTFELYKKNFNTPEHFDIIIMDIDTLDSDTIMICKNLKEFKQNQIIVIISQDKDSDYLVEALNIGVNKYIAKPFDRDSVVSLLTELSTITTINTQQEDKEFLLRQQNKIIDENVYITTSDLNGKILEISQAYLDFTGYAKEDIIGQNHRIFRNHDIDTNVIKHLWETISNGKEWKGELKNNKLSGEEYWISTTIRPLYDKNNVMTGYTAVKRDITNQKRLEELSIQDPLTLIHNRRYFDTYFKRELKRSAWKKERFSLLLLGVDYYEDYRDKVGRLKSDKVILQISDGISECLSSKIYEIFKVTETEFAIILLNYDDEHVKDFSTQIISCVESLKIENPHSKVSQYFTLSIGVANIQTDKHTLYCNDIYNIADANLTKAKELGRNRFVMEVDESYLQELKDIDVITKLPNRGVLVHDISLLQEDAMLMILHIKQINSLKNLYGFDFTSEVVGKKAQQLKDILRDEETSLYSLNLQEFAILVTNKNLFDKYFLLLKHSILLNNDFYINNLDQYITADFTVGIAYGIGGIFNHADLVLQEAILSKISYKVYKSNQTARQLEEDTLKRLRVYKQALHEGNIIPYFQPIVDTYTGKLIKYEALARLQTEDGSIVSPYFFLDSAKEDKSFEYFTRQMMQKVFIIYSKNSADISINLSYENINSESMIQYIKNRLNKYGGEGITFEIVESEDIRDYKVLEEFIGMVKNYGCKISVDDFGSGYSNFKHVTQLDIDFIKLDGSLIENLNKDENIKHMIKGLLVYAKNANIKTIAEFVSSKELADTVKELGIDYIQGYYHGEPKSPEEYGLKN</sequence>
<keyword evidence="8" id="KW-1185">Reference proteome</keyword>
<dbReference type="InterPro" id="IPR050706">
    <property type="entry name" value="Cyclic-di-GMP_PDE-like"/>
</dbReference>
<dbReference type="EMBL" id="CP046072">
    <property type="protein sequence ID" value="QSZ42242.1"/>
    <property type="molecule type" value="Genomic_DNA"/>
</dbReference>
<dbReference type="Gene3D" id="3.20.20.450">
    <property type="entry name" value="EAL domain"/>
    <property type="match status" value="1"/>
</dbReference>
<evidence type="ECO:0000313" key="8">
    <source>
        <dbReference type="Proteomes" id="UP000671852"/>
    </source>
</evidence>
<feature type="domain" description="PAC" evidence="4">
    <location>
        <begin position="219"/>
        <end position="273"/>
    </location>
</feature>
<dbReference type="PROSITE" id="PS50112">
    <property type="entry name" value="PAS"/>
    <property type="match status" value="1"/>
</dbReference>
<dbReference type="Gene3D" id="3.30.450.20">
    <property type="entry name" value="PAS domain"/>
    <property type="match status" value="1"/>
</dbReference>
<evidence type="ECO:0000256" key="1">
    <source>
        <dbReference type="PROSITE-ProRule" id="PRU00169"/>
    </source>
</evidence>
<dbReference type="PROSITE" id="PS50883">
    <property type="entry name" value="EAL"/>
    <property type="match status" value="1"/>
</dbReference>
<dbReference type="InterPro" id="IPR035919">
    <property type="entry name" value="EAL_sf"/>
</dbReference>
<feature type="domain" description="GGDEF" evidence="6">
    <location>
        <begin position="301"/>
        <end position="439"/>
    </location>
</feature>
<evidence type="ECO:0000259" key="6">
    <source>
        <dbReference type="PROSITE" id="PS50887"/>
    </source>
</evidence>
<dbReference type="SMART" id="SM00448">
    <property type="entry name" value="REC"/>
    <property type="match status" value="1"/>
</dbReference>
<dbReference type="PROSITE" id="PS50887">
    <property type="entry name" value="GGDEF"/>
    <property type="match status" value="1"/>
</dbReference>
<reference evidence="7" key="1">
    <citation type="submission" date="2019-11" db="EMBL/GenBank/DDBJ databases">
        <authorList>
            <person name="Kojima H."/>
        </authorList>
    </citation>
    <scope>NUCLEOTIDE SEQUENCE</scope>
    <source>
        <strain evidence="7">H1576</strain>
    </source>
</reference>
<dbReference type="CDD" id="cd01948">
    <property type="entry name" value="EAL"/>
    <property type="match status" value="1"/>
</dbReference>
<dbReference type="RefSeq" id="WP_207561058.1">
    <property type="nucleotide sequence ID" value="NZ_CP046072.1"/>
</dbReference>
<dbReference type="KEGG" id="saqt:GJV85_09025"/>
<dbReference type="InterPro" id="IPR035965">
    <property type="entry name" value="PAS-like_dom_sf"/>
</dbReference>
<dbReference type="InterPro" id="IPR029787">
    <property type="entry name" value="Nucleotide_cyclase"/>
</dbReference>
<dbReference type="NCBIfam" id="TIGR00254">
    <property type="entry name" value="GGDEF"/>
    <property type="match status" value="1"/>
</dbReference>
<dbReference type="Proteomes" id="UP000671852">
    <property type="component" value="Chromosome"/>
</dbReference>
<dbReference type="GO" id="GO:0000160">
    <property type="term" value="P:phosphorelay signal transduction system"/>
    <property type="evidence" value="ECO:0007669"/>
    <property type="project" value="InterPro"/>
</dbReference>
<keyword evidence="1" id="KW-0597">Phosphoprotein</keyword>
<evidence type="ECO:0000259" key="4">
    <source>
        <dbReference type="PROSITE" id="PS50113"/>
    </source>
</evidence>
<protein>
    <submittedName>
        <fullName evidence="7">EAL domain-containing protein</fullName>
    </submittedName>
</protein>
<reference evidence="7" key="2">
    <citation type="submission" date="2021-04" db="EMBL/GenBank/DDBJ databases">
        <title>Isolation and characterization of a novel species of the genus Sulfurimonas.</title>
        <authorList>
            <person name="Fukui M."/>
        </authorList>
    </citation>
    <scope>NUCLEOTIDE SEQUENCE</scope>
    <source>
        <strain evidence="7">H1576</strain>
    </source>
</reference>
<dbReference type="PANTHER" id="PTHR33121:SF79">
    <property type="entry name" value="CYCLIC DI-GMP PHOSPHODIESTERASE PDED-RELATED"/>
    <property type="match status" value="1"/>
</dbReference>
<dbReference type="Pfam" id="PF13426">
    <property type="entry name" value="PAS_9"/>
    <property type="match status" value="1"/>
</dbReference>
<dbReference type="SMART" id="SM00052">
    <property type="entry name" value="EAL"/>
    <property type="match status" value="1"/>
</dbReference>
<dbReference type="CDD" id="cd01949">
    <property type="entry name" value="GGDEF"/>
    <property type="match status" value="1"/>
</dbReference>
<dbReference type="SUPFAM" id="SSF52172">
    <property type="entry name" value="CheY-like"/>
    <property type="match status" value="1"/>
</dbReference>
<dbReference type="PROSITE" id="PS50110">
    <property type="entry name" value="RESPONSE_REGULATORY"/>
    <property type="match status" value="1"/>
</dbReference>
<dbReference type="Pfam" id="PF00990">
    <property type="entry name" value="GGDEF"/>
    <property type="match status" value="2"/>
</dbReference>
<feature type="domain" description="Response regulatory" evidence="2">
    <location>
        <begin position="15"/>
        <end position="134"/>
    </location>
</feature>
<dbReference type="SUPFAM" id="SSF141868">
    <property type="entry name" value="EAL domain-like"/>
    <property type="match status" value="1"/>
</dbReference>
<evidence type="ECO:0000259" key="3">
    <source>
        <dbReference type="PROSITE" id="PS50112"/>
    </source>
</evidence>
<dbReference type="Gene3D" id="3.40.50.2300">
    <property type="match status" value="1"/>
</dbReference>
<proteinExistence type="predicted"/>
<organism evidence="7 8">
    <name type="scientific">Sulfurimonas aquatica</name>
    <dbReference type="NCBI Taxonomy" id="2672570"/>
    <lineage>
        <taxon>Bacteria</taxon>
        <taxon>Pseudomonadati</taxon>
        <taxon>Campylobacterota</taxon>
        <taxon>Epsilonproteobacteria</taxon>
        <taxon>Campylobacterales</taxon>
        <taxon>Sulfurimonadaceae</taxon>
        <taxon>Sulfurimonas</taxon>
    </lineage>
</organism>
<feature type="modified residue" description="4-aspartylphosphate" evidence="1">
    <location>
        <position position="69"/>
    </location>
</feature>
<dbReference type="AlphaFoldDB" id="A0A975B104"/>
<dbReference type="NCBIfam" id="TIGR00229">
    <property type="entry name" value="sensory_box"/>
    <property type="match status" value="1"/>
</dbReference>
<dbReference type="GO" id="GO:0071111">
    <property type="term" value="F:cyclic-guanylate-specific phosphodiesterase activity"/>
    <property type="evidence" value="ECO:0007669"/>
    <property type="project" value="InterPro"/>
</dbReference>
<evidence type="ECO:0000259" key="2">
    <source>
        <dbReference type="PROSITE" id="PS50110"/>
    </source>
</evidence>
<dbReference type="InterPro" id="IPR011006">
    <property type="entry name" value="CheY-like_superfamily"/>
</dbReference>
<dbReference type="CDD" id="cd00130">
    <property type="entry name" value="PAS"/>
    <property type="match status" value="1"/>
</dbReference>
<accession>A0A975B104</accession>
<dbReference type="InterPro" id="IPR000014">
    <property type="entry name" value="PAS"/>
</dbReference>
<dbReference type="InterPro" id="IPR001633">
    <property type="entry name" value="EAL_dom"/>
</dbReference>
<evidence type="ECO:0000313" key="7">
    <source>
        <dbReference type="EMBL" id="QSZ42242.1"/>
    </source>
</evidence>
<gene>
    <name evidence="7" type="ORF">GJV85_09025</name>
</gene>
<dbReference type="Pfam" id="PF00072">
    <property type="entry name" value="Response_reg"/>
    <property type="match status" value="1"/>
</dbReference>
<dbReference type="SUPFAM" id="SSF55785">
    <property type="entry name" value="PYP-like sensor domain (PAS domain)"/>
    <property type="match status" value="1"/>
</dbReference>
<dbReference type="SMART" id="SM00267">
    <property type="entry name" value="GGDEF"/>
    <property type="match status" value="1"/>
</dbReference>
<dbReference type="InterPro" id="IPR000160">
    <property type="entry name" value="GGDEF_dom"/>
</dbReference>
<feature type="domain" description="EAL" evidence="5">
    <location>
        <begin position="609"/>
        <end position="851"/>
    </location>
</feature>